<dbReference type="InterPro" id="IPR036397">
    <property type="entry name" value="RNaseH_sf"/>
</dbReference>
<keyword evidence="5" id="KW-1185">Reference proteome</keyword>
<dbReference type="GO" id="GO:0008296">
    <property type="term" value="F:3'-5'-DNA exonuclease activity"/>
    <property type="evidence" value="ECO:0007669"/>
    <property type="project" value="TreeGrafter"/>
</dbReference>
<dbReference type="GO" id="GO:0003887">
    <property type="term" value="F:DNA-directed DNA polymerase activity"/>
    <property type="evidence" value="ECO:0007669"/>
    <property type="project" value="TreeGrafter"/>
</dbReference>
<dbReference type="SUPFAM" id="SSF53098">
    <property type="entry name" value="Ribonuclease H-like"/>
    <property type="match status" value="1"/>
</dbReference>
<dbReference type="Gene3D" id="3.30.420.10">
    <property type="entry name" value="Ribonuclease H-like superfamily/Ribonuclease H"/>
    <property type="match status" value="1"/>
</dbReference>
<sequence length="517" mass="57778">MKRTDTWDQSKLTGGSSAGKRGDSPPAPGPMPSPKRQRSEQEVKSRPTLKEVLKRPVAPQLDSETDDLVIQIVDVHEIPDSDYLLITGCTEAGNSVSAFIDGFAPYFYVLPKSSKFCGNDEDLDALDGFLGSAQGCVRELEVLDKILEGETRTLVKITFDDIGSLSTIRGIFDDTCPYEAIEANVDYPTRFLVDHELPGHGGWVKFPAKKYKVIPDTERECRSQIEIEISHDVVEACEGSGNSPLRVLSFDIECMYDTRNKSVPSIHPIIQISNMVVRMGETEPFLRVIFTLDSCDPIEGVYVRSYPSEGELLEAWQNFIHAVDPDVLTGFNILNFDLWFIIERSRRLTAFNVDLGRSKGSLTKHVNYIFHSDKYGSREGKNVQIPGRVVLDLFRHFPRNHSTFQLRSYGLSNVAQCLLRDDPDSQKIELSYECIPKLQQGPNANAATRRKLAVYCLQDAKVPLELLHKYSIMEGYLKAGKKKQVPFANLLGPSHSLQNLGIKLAHARASQAVVSAL</sequence>
<dbReference type="PANTHER" id="PTHR10322">
    <property type="entry name" value="DNA POLYMERASE CATALYTIC SUBUNIT"/>
    <property type="match status" value="1"/>
</dbReference>
<evidence type="ECO:0000256" key="1">
    <source>
        <dbReference type="ARBA" id="ARBA00024411"/>
    </source>
</evidence>
<reference evidence="5" key="1">
    <citation type="journal article" date="2017" name="Nat. Ecol. Evol.">
        <title>Genome expansion and lineage-specific genetic innovations in the forest pathogenic fungi Armillaria.</title>
        <authorList>
            <person name="Sipos G."/>
            <person name="Prasanna A.N."/>
            <person name="Walter M.C."/>
            <person name="O'Connor E."/>
            <person name="Balint B."/>
            <person name="Krizsan K."/>
            <person name="Kiss B."/>
            <person name="Hess J."/>
            <person name="Varga T."/>
            <person name="Slot J."/>
            <person name="Riley R."/>
            <person name="Boka B."/>
            <person name="Rigling D."/>
            <person name="Barry K."/>
            <person name="Lee J."/>
            <person name="Mihaltcheva S."/>
            <person name="LaButti K."/>
            <person name="Lipzen A."/>
            <person name="Waldron R."/>
            <person name="Moloney N.M."/>
            <person name="Sperisen C."/>
            <person name="Kredics L."/>
            <person name="Vagvoelgyi C."/>
            <person name="Patrignani A."/>
            <person name="Fitzpatrick D."/>
            <person name="Nagy I."/>
            <person name="Doyle S."/>
            <person name="Anderson J.B."/>
            <person name="Grigoriev I.V."/>
            <person name="Gueldener U."/>
            <person name="Muensterkoetter M."/>
            <person name="Nagy L.G."/>
        </authorList>
    </citation>
    <scope>NUCLEOTIDE SEQUENCE [LARGE SCALE GENOMIC DNA]</scope>
    <source>
        <strain evidence="5">28-4</strain>
    </source>
</reference>
<feature type="domain" description="DNA-directed DNA polymerase family B exonuclease" evidence="3">
    <location>
        <begin position="182"/>
        <end position="414"/>
    </location>
</feature>
<dbReference type="InterPro" id="IPR012337">
    <property type="entry name" value="RNaseH-like_sf"/>
</dbReference>
<dbReference type="EMBL" id="KZ293429">
    <property type="protein sequence ID" value="PBK69549.1"/>
    <property type="molecule type" value="Genomic_DNA"/>
</dbReference>
<dbReference type="GO" id="GO:0003676">
    <property type="term" value="F:nucleic acid binding"/>
    <property type="evidence" value="ECO:0007669"/>
    <property type="project" value="InterPro"/>
</dbReference>
<dbReference type="InterPro" id="IPR050240">
    <property type="entry name" value="DNA_pol_type-B"/>
</dbReference>
<evidence type="ECO:0000313" key="4">
    <source>
        <dbReference type="EMBL" id="PBK69549.1"/>
    </source>
</evidence>
<accession>A0A2H3BFD1</accession>
<name>A0A2H3BFD1_9AGAR</name>
<protein>
    <recommendedName>
        <fullName evidence="1">DNA polymerase delta catalytic subunit</fullName>
    </recommendedName>
</protein>
<dbReference type="PANTHER" id="PTHR10322:SF23">
    <property type="entry name" value="DNA POLYMERASE DELTA CATALYTIC SUBUNIT"/>
    <property type="match status" value="1"/>
</dbReference>
<feature type="region of interest" description="Disordered" evidence="2">
    <location>
        <begin position="1"/>
        <end position="57"/>
    </location>
</feature>
<evidence type="ECO:0000259" key="3">
    <source>
        <dbReference type="Pfam" id="PF03104"/>
    </source>
</evidence>
<dbReference type="Proteomes" id="UP000218334">
    <property type="component" value="Unassembled WGS sequence"/>
</dbReference>
<dbReference type="InterPro" id="IPR006133">
    <property type="entry name" value="DNA-dir_DNA_pol_B_exonuc"/>
</dbReference>
<dbReference type="GO" id="GO:0043625">
    <property type="term" value="C:delta DNA polymerase complex"/>
    <property type="evidence" value="ECO:0007669"/>
    <property type="project" value="TreeGrafter"/>
</dbReference>
<organism evidence="4 5">
    <name type="scientific">Armillaria solidipes</name>
    <dbReference type="NCBI Taxonomy" id="1076256"/>
    <lineage>
        <taxon>Eukaryota</taxon>
        <taxon>Fungi</taxon>
        <taxon>Dikarya</taxon>
        <taxon>Basidiomycota</taxon>
        <taxon>Agaricomycotina</taxon>
        <taxon>Agaricomycetes</taxon>
        <taxon>Agaricomycetidae</taxon>
        <taxon>Agaricales</taxon>
        <taxon>Marasmiineae</taxon>
        <taxon>Physalacriaceae</taxon>
        <taxon>Armillaria</taxon>
    </lineage>
</organism>
<dbReference type="GO" id="GO:0045004">
    <property type="term" value="P:DNA replication proofreading"/>
    <property type="evidence" value="ECO:0007669"/>
    <property type="project" value="TreeGrafter"/>
</dbReference>
<dbReference type="STRING" id="1076256.A0A2H3BFD1"/>
<proteinExistence type="predicted"/>
<dbReference type="GO" id="GO:0006297">
    <property type="term" value="P:nucleotide-excision repair, DNA gap filling"/>
    <property type="evidence" value="ECO:0007669"/>
    <property type="project" value="TreeGrafter"/>
</dbReference>
<evidence type="ECO:0000256" key="2">
    <source>
        <dbReference type="SAM" id="MobiDB-lite"/>
    </source>
</evidence>
<gene>
    <name evidence="4" type="ORF">ARMSODRAFT_957222</name>
</gene>
<dbReference type="Pfam" id="PF03104">
    <property type="entry name" value="DNA_pol_B_exo1"/>
    <property type="match status" value="1"/>
</dbReference>
<feature type="compositionally biased region" description="Basic and acidic residues" evidence="2">
    <location>
        <begin position="37"/>
        <end position="54"/>
    </location>
</feature>
<dbReference type="Gene3D" id="3.30.342.10">
    <property type="entry name" value="DNA Polymerase, chain B, domain 1"/>
    <property type="match status" value="1"/>
</dbReference>
<evidence type="ECO:0000313" key="5">
    <source>
        <dbReference type="Proteomes" id="UP000218334"/>
    </source>
</evidence>
<dbReference type="GO" id="GO:0006287">
    <property type="term" value="P:base-excision repair, gap-filling"/>
    <property type="evidence" value="ECO:0007669"/>
    <property type="project" value="TreeGrafter"/>
</dbReference>
<dbReference type="AlphaFoldDB" id="A0A2H3BFD1"/>